<dbReference type="EMBL" id="JAQQXR010000001">
    <property type="protein sequence ID" value="MDC8756184.1"/>
    <property type="molecule type" value="Genomic_DNA"/>
</dbReference>
<dbReference type="Proteomes" id="UP001221208">
    <property type="component" value="Unassembled WGS sequence"/>
</dbReference>
<dbReference type="RefSeq" id="WP_273668813.1">
    <property type="nucleotide sequence ID" value="NZ_JAQQXR010000001.1"/>
</dbReference>
<evidence type="ECO:0000256" key="1">
    <source>
        <dbReference type="SAM" id="MobiDB-lite"/>
    </source>
</evidence>
<evidence type="ECO:0000313" key="3">
    <source>
        <dbReference type="Proteomes" id="UP001221208"/>
    </source>
</evidence>
<organism evidence="2 3">
    <name type="scientific">Janthinobacterium fluminis</name>
    <dbReference type="NCBI Taxonomy" id="2987524"/>
    <lineage>
        <taxon>Bacteria</taxon>
        <taxon>Pseudomonadati</taxon>
        <taxon>Pseudomonadota</taxon>
        <taxon>Betaproteobacteria</taxon>
        <taxon>Burkholderiales</taxon>
        <taxon>Oxalobacteraceae</taxon>
        <taxon>Janthinobacterium</taxon>
    </lineage>
</organism>
<feature type="region of interest" description="Disordered" evidence="1">
    <location>
        <begin position="1"/>
        <end position="59"/>
    </location>
</feature>
<reference evidence="2 3" key="1">
    <citation type="submission" date="2022-10" db="EMBL/GenBank/DDBJ databases">
        <title>Janthinobacterium sp. hw3 Genome sequencing.</title>
        <authorList>
            <person name="Park S."/>
        </authorList>
    </citation>
    <scope>NUCLEOTIDE SEQUENCE [LARGE SCALE GENOMIC DNA]</scope>
    <source>
        <strain evidence="3">hw3</strain>
    </source>
</reference>
<accession>A0ABT5JU68</accession>
<gene>
    <name evidence="2" type="ORF">OIK44_01115</name>
</gene>
<protein>
    <submittedName>
        <fullName evidence="2">Uncharacterized protein</fullName>
    </submittedName>
</protein>
<proteinExistence type="predicted"/>
<name>A0ABT5JU68_9BURK</name>
<comment type="caution">
    <text evidence="2">The sequence shown here is derived from an EMBL/GenBank/DDBJ whole genome shotgun (WGS) entry which is preliminary data.</text>
</comment>
<keyword evidence="3" id="KW-1185">Reference proteome</keyword>
<evidence type="ECO:0000313" key="2">
    <source>
        <dbReference type="EMBL" id="MDC8756184.1"/>
    </source>
</evidence>
<sequence>MKRPNRHPAPQPARHLWDEPDIGSGEKTPAQTETEELIRQIPPLPERDRRGKNGSAPPA</sequence>